<dbReference type="AlphaFoldDB" id="A0A5C4MFK1"/>
<accession>A0A5C4MFK1</accession>
<dbReference type="SUPFAM" id="SSF48498">
    <property type="entry name" value="Tetracyclin repressor-like, C-terminal domain"/>
    <property type="match status" value="1"/>
</dbReference>
<keyword evidence="1 2" id="KW-0238">DNA-binding</keyword>
<evidence type="ECO:0000313" key="6">
    <source>
        <dbReference type="Proteomes" id="UP000306740"/>
    </source>
</evidence>
<dbReference type="RefSeq" id="WP_139105028.1">
    <property type="nucleotide sequence ID" value="NZ_VDFR01000005.1"/>
</dbReference>
<dbReference type="Pfam" id="PF00440">
    <property type="entry name" value="TetR_N"/>
    <property type="match status" value="1"/>
</dbReference>
<proteinExistence type="predicted"/>
<feature type="domain" description="HTH tetR-type" evidence="3">
    <location>
        <begin position="5"/>
        <end position="65"/>
    </location>
</feature>
<dbReference type="GO" id="GO:0000976">
    <property type="term" value="F:transcription cis-regulatory region binding"/>
    <property type="evidence" value="ECO:0007669"/>
    <property type="project" value="TreeGrafter"/>
</dbReference>
<dbReference type="Pfam" id="PF17940">
    <property type="entry name" value="TetR_C_31"/>
    <property type="match status" value="1"/>
</dbReference>
<evidence type="ECO:0000313" key="5">
    <source>
        <dbReference type="EMBL" id="TNC51779.1"/>
    </source>
</evidence>
<dbReference type="EMBL" id="VDFR01000117">
    <property type="protein sequence ID" value="TNC38842.1"/>
    <property type="molecule type" value="Genomic_DNA"/>
</dbReference>
<dbReference type="Proteomes" id="UP000306740">
    <property type="component" value="Unassembled WGS sequence"/>
</dbReference>
<evidence type="ECO:0000313" key="4">
    <source>
        <dbReference type="EMBL" id="TNC38842.1"/>
    </source>
</evidence>
<dbReference type="EMBL" id="VDFR01000005">
    <property type="protein sequence ID" value="TNC51779.1"/>
    <property type="molecule type" value="Genomic_DNA"/>
</dbReference>
<dbReference type="Gene3D" id="1.10.357.10">
    <property type="entry name" value="Tetracycline Repressor, domain 2"/>
    <property type="match status" value="1"/>
</dbReference>
<dbReference type="PANTHER" id="PTHR30055:SF231">
    <property type="entry name" value="TRANSCRIPTIONAL REGULATORY PROTEIN (PROBABLY DEOR-FAMILY)-RELATED"/>
    <property type="match status" value="1"/>
</dbReference>
<protein>
    <submittedName>
        <fullName evidence="4">TetR family transcriptional regulator</fullName>
    </submittedName>
</protein>
<dbReference type="GO" id="GO:0003700">
    <property type="term" value="F:DNA-binding transcription factor activity"/>
    <property type="evidence" value="ECO:0007669"/>
    <property type="project" value="TreeGrafter"/>
</dbReference>
<dbReference type="PROSITE" id="PS50977">
    <property type="entry name" value="HTH_TETR_2"/>
    <property type="match status" value="1"/>
</dbReference>
<name>A0A5C4MFK1_9ACTN</name>
<dbReference type="InterPro" id="IPR001647">
    <property type="entry name" value="HTH_TetR"/>
</dbReference>
<evidence type="ECO:0000256" key="2">
    <source>
        <dbReference type="PROSITE-ProRule" id="PRU00335"/>
    </source>
</evidence>
<dbReference type="OrthoDB" id="7506349at2"/>
<dbReference type="InterPro" id="IPR041583">
    <property type="entry name" value="TetR_C_31"/>
</dbReference>
<dbReference type="InterPro" id="IPR050109">
    <property type="entry name" value="HTH-type_TetR-like_transc_reg"/>
</dbReference>
<evidence type="ECO:0000259" key="3">
    <source>
        <dbReference type="PROSITE" id="PS50977"/>
    </source>
</evidence>
<dbReference type="PANTHER" id="PTHR30055">
    <property type="entry name" value="HTH-TYPE TRANSCRIPTIONAL REGULATOR RUTR"/>
    <property type="match status" value="1"/>
</dbReference>
<gene>
    <name evidence="5" type="ORF">FHE65_01345</name>
    <name evidence="4" type="ORF">FHE65_24145</name>
</gene>
<dbReference type="SUPFAM" id="SSF46689">
    <property type="entry name" value="Homeodomain-like"/>
    <property type="match status" value="1"/>
</dbReference>
<organism evidence="4 6">
    <name type="scientific">Mumia zhuanghuii</name>
    <dbReference type="NCBI Taxonomy" id="2585211"/>
    <lineage>
        <taxon>Bacteria</taxon>
        <taxon>Bacillati</taxon>
        <taxon>Actinomycetota</taxon>
        <taxon>Actinomycetes</taxon>
        <taxon>Propionibacteriales</taxon>
        <taxon>Nocardioidaceae</taxon>
        <taxon>Mumia</taxon>
    </lineage>
</organism>
<evidence type="ECO:0000256" key="1">
    <source>
        <dbReference type="ARBA" id="ARBA00023125"/>
    </source>
</evidence>
<feature type="DNA-binding region" description="H-T-H motif" evidence="2">
    <location>
        <begin position="28"/>
        <end position="47"/>
    </location>
</feature>
<dbReference type="InterPro" id="IPR036271">
    <property type="entry name" value="Tet_transcr_reg_TetR-rel_C_sf"/>
</dbReference>
<sequence>MVSNPGRRTALLDAGIEVIAAAGARGLTFRAVDEEAGVPTGTTSNYFANRDALLRELGHYVFVRLTPDADTVAARLAEPPSRELEVALMQDIVARARADRAGYLALFELRLEAARRPELQEAFTARYRANLDEITTAHVEGGFPGGATTALLLYLAMSGLLLEHLTLPGVMDVDDAGLEDLVRALVVAVVPAPEREQLA</sequence>
<comment type="caution">
    <text evidence="4">The sequence shown here is derived from an EMBL/GenBank/DDBJ whole genome shotgun (WGS) entry which is preliminary data.</text>
</comment>
<dbReference type="InterPro" id="IPR009057">
    <property type="entry name" value="Homeodomain-like_sf"/>
</dbReference>
<reference evidence="4 6" key="1">
    <citation type="submission" date="2019-05" db="EMBL/GenBank/DDBJ databases">
        <title>Mumia sp. nov., isolated from the intestinal contents of plateau pika (Ochotona curzoniae) in the Qinghai-Tibet plateau of China.</title>
        <authorList>
            <person name="Tian Z."/>
        </authorList>
    </citation>
    <scope>NUCLEOTIDE SEQUENCE [LARGE SCALE GENOMIC DNA]</scope>
    <source>
        <strain evidence="6">527</strain>
        <strain evidence="4">Z527</strain>
    </source>
</reference>